<reference evidence="1 2" key="1">
    <citation type="submission" date="2011-03" db="EMBL/GenBank/DDBJ databases">
        <authorList>
            <person name="Weinstock G."/>
            <person name="Sodergren E."/>
            <person name="Clifton S."/>
            <person name="Fulton L."/>
            <person name="Fulton B."/>
            <person name="Courtney L."/>
            <person name="Fronick C."/>
            <person name="Harrison M."/>
            <person name="Strong C."/>
            <person name="Farmer C."/>
            <person name="Delahaunty K."/>
            <person name="Markovic C."/>
            <person name="Hall O."/>
            <person name="Minx P."/>
            <person name="Tomlinson C."/>
            <person name="Mitreva M."/>
            <person name="Hou S."/>
            <person name="Chen J."/>
            <person name="Wollam A."/>
            <person name="Pepin K.H."/>
            <person name="Johnson M."/>
            <person name="Bhonagiri V."/>
            <person name="Zhang X."/>
            <person name="Suruliraj S."/>
            <person name="Warren W."/>
            <person name="Chinwalla A."/>
            <person name="Mardis E.R."/>
            <person name="Wilson R.K."/>
        </authorList>
    </citation>
    <scope>NUCLEOTIDE SEQUENCE [LARGE SCALE GENOMIC DNA]</scope>
    <source>
        <strain evidence="1 2">YIT 11840</strain>
    </source>
</reference>
<feature type="non-terminal residue" evidence="1">
    <location>
        <position position="1"/>
    </location>
</feature>
<gene>
    <name evidence="1" type="ORF">HMPREF9441_03748</name>
</gene>
<evidence type="ECO:0000313" key="2">
    <source>
        <dbReference type="Proteomes" id="UP000003598"/>
    </source>
</evidence>
<dbReference type="HOGENOM" id="CLU_3378665_0_0_10"/>
<proteinExistence type="predicted"/>
<protein>
    <submittedName>
        <fullName evidence="1">Uncharacterized protein</fullName>
    </submittedName>
</protein>
<keyword evidence="2" id="KW-1185">Reference proteome</keyword>
<sequence length="44" mass="5127">GDISYREKMLKLTPKVALQVVRRTKIAKEFSFDSKGKVQKLIYL</sequence>
<name>G5SWH5_9BACT</name>
<dbReference type="Proteomes" id="UP000003598">
    <property type="component" value="Unassembled WGS sequence"/>
</dbReference>
<evidence type="ECO:0000313" key="1">
    <source>
        <dbReference type="EMBL" id="EHG98410.1"/>
    </source>
</evidence>
<dbReference type="AlphaFoldDB" id="G5SWH5"/>
<organism evidence="1 2">
    <name type="scientific">Paraprevotella clara YIT 11840</name>
    <dbReference type="NCBI Taxonomy" id="762968"/>
    <lineage>
        <taxon>Bacteria</taxon>
        <taxon>Pseudomonadati</taxon>
        <taxon>Bacteroidota</taxon>
        <taxon>Bacteroidia</taxon>
        <taxon>Bacteroidales</taxon>
        <taxon>Prevotellaceae</taxon>
        <taxon>Paraprevotella</taxon>
    </lineage>
</organism>
<dbReference type="EMBL" id="AFFY01000083">
    <property type="protein sequence ID" value="EHG98410.1"/>
    <property type="molecule type" value="Genomic_DNA"/>
</dbReference>
<comment type="caution">
    <text evidence="1">The sequence shown here is derived from an EMBL/GenBank/DDBJ whole genome shotgun (WGS) entry which is preliminary data.</text>
</comment>
<dbReference type="STRING" id="762968.HMPREF9441_03748"/>
<accession>G5SWH5</accession>